<dbReference type="Proteomes" id="UP001189143">
    <property type="component" value="Unassembled WGS sequence"/>
</dbReference>
<dbReference type="RefSeq" id="WP_210887868.1">
    <property type="nucleotide sequence ID" value="NZ_CAKJVE010000001.1"/>
</dbReference>
<reference evidence="1" key="1">
    <citation type="submission" date="2021-10" db="EMBL/GenBank/DDBJ databases">
        <authorList>
            <person name="Mesa V."/>
        </authorList>
    </citation>
    <scope>NUCLEOTIDE SEQUENCE</scope>
    <source>
        <strain evidence="1">CC3_PB</strain>
    </source>
</reference>
<organism evidence="1 3">
    <name type="scientific">Clostridium neonatale</name>
    <dbReference type="NCBI Taxonomy" id="137838"/>
    <lineage>
        <taxon>Bacteria</taxon>
        <taxon>Bacillati</taxon>
        <taxon>Bacillota</taxon>
        <taxon>Clostridia</taxon>
        <taxon>Eubacteriales</taxon>
        <taxon>Clostridiaceae</taxon>
        <taxon>Clostridium</taxon>
    </lineage>
</organism>
<gene>
    <name evidence="2" type="ORF">CNEO2_440004</name>
    <name evidence="1" type="ORF">CNEO_10438</name>
</gene>
<name>A0AA86JWW8_9CLOT</name>
<proteinExistence type="predicted"/>
<dbReference type="AlphaFoldDB" id="A0AA86JWW8"/>
<evidence type="ECO:0000313" key="1">
    <source>
        <dbReference type="EMBL" id="CAG9701974.1"/>
    </source>
</evidence>
<sequence length="65" mass="7915">MLKNIKVSKPFVVVWIPNSFDITLETKKNFERKLSYGLYKNEEYQLKEFYTFNEADSFVNELWKI</sequence>
<dbReference type="Proteomes" id="UP000789738">
    <property type="component" value="Unassembled WGS sequence"/>
</dbReference>
<evidence type="ECO:0000313" key="3">
    <source>
        <dbReference type="Proteomes" id="UP000789738"/>
    </source>
</evidence>
<evidence type="ECO:0000313" key="2">
    <source>
        <dbReference type="EMBL" id="CAI3628746.1"/>
    </source>
</evidence>
<dbReference type="EMBL" id="CAKJVE010000001">
    <property type="protein sequence ID" value="CAG9701974.1"/>
    <property type="molecule type" value="Genomic_DNA"/>
</dbReference>
<protein>
    <submittedName>
        <fullName evidence="1">Uncharacterized protein</fullName>
    </submittedName>
</protein>
<reference evidence="2" key="2">
    <citation type="submission" date="2022-10" db="EMBL/GenBank/DDBJ databases">
        <authorList>
            <person name="Aires J."/>
            <person name="Mesa V."/>
        </authorList>
    </citation>
    <scope>NUCLEOTIDE SEQUENCE</scope>
    <source>
        <strain evidence="2">Clostridium neonatale JD116</strain>
    </source>
</reference>
<accession>A0AA86JWW8</accession>
<dbReference type="EMBL" id="CAMTCP010000242">
    <property type="protein sequence ID" value="CAI3628746.1"/>
    <property type="molecule type" value="Genomic_DNA"/>
</dbReference>
<comment type="caution">
    <text evidence="1">The sequence shown here is derived from an EMBL/GenBank/DDBJ whole genome shotgun (WGS) entry which is preliminary data.</text>
</comment>